<dbReference type="Pfam" id="PF08125">
    <property type="entry name" value="Mannitol_dh_C"/>
    <property type="match status" value="1"/>
</dbReference>
<evidence type="ECO:0000256" key="3">
    <source>
        <dbReference type="ARBA" id="ARBA00023027"/>
    </source>
</evidence>
<evidence type="ECO:0000313" key="10">
    <source>
        <dbReference type="Proteomes" id="UP001209553"/>
    </source>
</evidence>
<dbReference type="InterPro" id="IPR013118">
    <property type="entry name" value="Mannitol_DH_C"/>
</dbReference>
<dbReference type="EC" id="1.1.1.17" evidence="6"/>
<dbReference type="Gene3D" id="3.40.50.720">
    <property type="entry name" value="NAD(P)-binding Rossmann-like Domain"/>
    <property type="match status" value="1"/>
</dbReference>
<name>A0ABT2QRN2_9STAP</name>
<dbReference type="InterPro" id="IPR000669">
    <property type="entry name" value="Mannitol_DH"/>
</dbReference>
<dbReference type="HAMAP" id="MF_00196">
    <property type="entry name" value="Mannitol_dehydrog"/>
    <property type="match status" value="1"/>
</dbReference>
<dbReference type="RefSeq" id="WP_262856262.1">
    <property type="nucleotide sequence ID" value="NZ_JAOPKZ010000012.1"/>
</dbReference>
<evidence type="ECO:0000256" key="6">
    <source>
        <dbReference type="HAMAP-Rule" id="MF_00196"/>
    </source>
</evidence>
<feature type="binding site" evidence="6">
    <location>
        <begin position="3"/>
        <end position="14"/>
    </location>
    <ligand>
        <name>NAD(+)</name>
        <dbReference type="ChEBI" id="CHEBI:57540"/>
    </ligand>
</feature>
<evidence type="ECO:0000256" key="1">
    <source>
        <dbReference type="ARBA" id="ARBA00006541"/>
    </source>
</evidence>
<keyword evidence="2 6" id="KW-0560">Oxidoreductase</keyword>
<dbReference type="NCBIfam" id="NF002645">
    <property type="entry name" value="PRK02318.1-1"/>
    <property type="match status" value="1"/>
</dbReference>
<dbReference type="InterPro" id="IPR013131">
    <property type="entry name" value="Mannitol_DH_N"/>
</dbReference>
<comment type="catalytic activity">
    <reaction evidence="4 6">
        <text>D-mannitol 1-phosphate + NAD(+) = beta-D-fructose 6-phosphate + NADH + H(+)</text>
        <dbReference type="Rhea" id="RHEA:19661"/>
        <dbReference type="ChEBI" id="CHEBI:15378"/>
        <dbReference type="ChEBI" id="CHEBI:57540"/>
        <dbReference type="ChEBI" id="CHEBI:57634"/>
        <dbReference type="ChEBI" id="CHEBI:57945"/>
        <dbReference type="ChEBI" id="CHEBI:61381"/>
        <dbReference type="EC" id="1.1.1.17"/>
    </reaction>
</comment>
<dbReference type="SUPFAM" id="SSF48179">
    <property type="entry name" value="6-phosphogluconate dehydrogenase C-terminal domain-like"/>
    <property type="match status" value="1"/>
</dbReference>
<dbReference type="PROSITE" id="PS00974">
    <property type="entry name" value="MANNITOL_DHGENASE"/>
    <property type="match status" value="1"/>
</dbReference>
<sequence length="373" mass="41838">MKALHFGAGNIGRGFIGYILADNNVKVTFADVNTSIIEALKDQQQYDVILADEAQTTTRVHNVSAIHSGESSEELKQAVLEADLITTAVGVNILPIIAQTFAPYLKEKQTPVNIVACENALMATNKLKEAILNITGPLGNHIHFSNSAVDRIVPQQTNTQLLDVVVEPFYEWVIEKDTWYGRELDHIKYVEDLAPYIERKLLTVNTGHAFLAYAGRFYNKPTIFEAVNDSDISNKLRKVLAETSSYITNQFNFSEEQQAQYVEQIIERFENPHLSDAVTRVGRGTIRKIGPQDRIIKPLNYLYNNNLPHDGLLQAAALLLKYDDSNDEETVMKNNFIKENGVAAFLKNYAQTDDQLTGEIVREYNDLGSGTEI</sequence>
<evidence type="ECO:0000256" key="5">
    <source>
        <dbReference type="ARBA" id="ARBA00048640"/>
    </source>
</evidence>
<dbReference type="PRINTS" id="PR00084">
    <property type="entry name" value="MTLDHDRGNASE"/>
</dbReference>
<dbReference type="EMBL" id="JAOPKZ010000012">
    <property type="protein sequence ID" value="MCU5746618.1"/>
    <property type="molecule type" value="Genomic_DNA"/>
</dbReference>
<dbReference type="InterPro" id="IPR013328">
    <property type="entry name" value="6PGD_dom2"/>
</dbReference>
<organism evidence="9 10">
    <name type="scientific">Staphylococcus marylandisciuri</name>
    <dbReference type="NCBI Taxonomy" id="2981529"/>
    <lineage>
        <taxon>Bacteria</taxon>
        <taxon>Bacillati</taxon>
        <taxon>Bacillota</taxon>
        <taxon>Bacilli</taxon>
        <taxon>Bacillales</taxon>
        <taxon>Staphylococcaceae</taxon>
        <taxon>Staphylococcus</taxon>
    </lineage>
</organism>
<dbReference type="Pfam" id="PF01232">
    <property type="entry name" value="Mannitol_dh"/>
    <property type="match status" value="1"/>
</dbReference>
<keyword evidence="3 6" id="KW-0520">NAD</keyword>
<dbReference type="SUPFAM" id="SSF51735">
    <property type="entry name" value="NAD(P)-binding Rossmann-fold domains"/>
    <property type="match status" value="1"/>
</dbReference>
<evidence type="ECO:0000259" key="7">
    <source>
        <dbReference type="Pfam" id="PF01232"/>
    </source>
</evidence>
<keyword evidence="10" id="KW-1185">Reference proteome</keyword>
<dbReference type="PANTHER" id="PTHR30524:SF0">
    <property type="entry name" value="ALTRONATE OXIDOREDUCTASE-RELATED"/>
    <property type="match status" value="1"/>
</dbReference>
<evidence type="ECO:0000256" key="2">
    <source>
        <dbReference type="ARBA" id="ARBA00023002"/>
    </source>
</evidence>
<gene>
    <name evidence="6" type="primary">mtlD</name>
    <name evidence="9" type="ORF">N9R04_07810</name>
</gene>
<accession>A0ABT2QRN2</accession>
<protein>
    <recommendedName>
        <fullName evidence="6">Mannitol-1-phosphate 5-dehydrogenase</fullName>
        <ecNumber evidence="6">1.1.1.17</ecNumber>
    </recommendedName>
</protein>
<reference evidence="9 10" key="1">
    <citation type="journal article" date="2023" name="Int. J. Syst. Evol. Microbiol.">
        <title>Streptococcus sciuri sp. nov., Staphylococcus marylandisciuri sp. nov. and Staphylococcus americanisciuri sp. nov., isolated from faeces of eastern grey squirrel (Sciurus carolinensis).</title>
        <authorList>
            <person name="Volokhov D.V."/>
            <person name="Zagorodnyaya T.A."/>
            <person name="Furtak V.A."/>
            <person name="Nattanmai G."/>
            <person name="Randall L."/>
            <person name="Jose S."/>
            <person name="Gao Y."/>
            <person name="Eisenberg T."/>
            <person name="Delmonte P."/>
            <person name="Blom J."/>
            <person name="Mitchell K.K."/>
        </authorList>
    </citation>
    <scope>NUCLEOTIDE SEQUENCE [LARGE SCALE GENOMIC DNA]</scope>
    <source>
        <strain evidence="9 10">SQ8-PEA</strain>
    </source>
</reference>
<proteinExistence type="inferred from homology"/>
<dbReference type="InterPro" id="IPR023027">
    <property type="entry name" value="Mannitol_DH_CS"/>
</dbReference>
<dbReference type="Proteomes" id="UP001209553">
    <property type="component" value="Unassembled WGS sequence"/>
</dbReference>
<dbReference type="InterPro" id="IPR023028">
    <property type="entry name" value="Mannitol_1_phos_5_DH"/>
</dbReference>
<dbReference type="PANTHER" id="PTHR30524">
    <property type="entry name" value="MANNITOL-1-PHOSPHATE 5-DEHYDROGENASE"/>
    <property type="match status" value="1"/>
</dbReference>
<dbReference type="GO" id="GO:0008926">
    <property type="term" value="F:mannitol-1-phosphate 5-dehydrogenase activity"/>
    <property type="evidence" value="ECO:0007669"/>
    <property type="project" value="UniProtKB-EC"/>
</dbReference>
<dbReference type="NCBIfam" id="NF002652">
    <property type="entry name" value="PRK02318.2-5"/>
    <property type="match status" value="1"/>
</dbReference>
<feature type="domain" description="Mannitol dehydrogenase C-terminal" evidence="8">
    <location>
        <begin position="192"/>
        <end position="332"/>
    </location>
</feature>
<feature type="domain" description="Mannitol dehydrogenase N-terminal" evidence="7">
    <location>
        <begin position="1"/>
        <end position="179"/>
    </location>
</feature>
<evidence type="ECO:0000256" key="4">
    <source>
        <dbReference type="ARBA" id="ARBA00048615"/>
    </source>
</evidence>
<dbReference type="InterPro" id="IPR008927">
    <property type="entry name" value="6-PGluconate_DH-like_C_sf"/>
</dbReference>
<evidence type="ECO:0000313" key="9">
    <source>
        <dbReference type="EMBL" id="MCU5746618.1"/>
    </source>
</evidence>
<comment type="similarity">
    <text evidence="1 6">Belongs to the mannitol dehydrogenase family.</text>
</comment>
<comment type="catalytic activity">
    <reaction evidence="5">
        <text>6-phospho-D-gluconate + NADP(+) = D-ribulose 5-phosphate + CO2 + NADPH</text>
        <dbReference type="Rhea" id="RHEA:10116"/>
        <dbReference type="ChEBI" id="CHEBI:16526"/>
        <dbReference type="ChEBI" id="CHEBI:57783"/>
        <dbReference type="ChEBI" id="CHEBI:58121"/>
        <dbReference type="ChEBI" id="CHEBI:58349"/>
        <dbReference type="ChEBI" id="CHEBI:58759"/>
        <dbReference type="EC" id="1.1.1.44"/>
    </reaction>
</comment>
<dbReference type="Gene3D" id="1.10.1040.10">
    <property type="entry name" value="N-(1-d-carboxylethyl)-l-norvaline Dehydrogenase, domain 2"/>
    <property type="match status" value="1"/>
</dbReference>
<dbReference type="InterPro" id="IPR036291">
    <property type="entry name" value="NAD(P)-bd_dom_sf"/>
</dbReference>
<comment type="caution">
    <text evidence="9">The sequence shown here is derived from an EMBL/GenBank/DDBJ whole genome shotgun (WGS) entry which is preliminary data.</text>
</comment>
<evidence type="ECO:0000259" key="8">
    <source>
        <dbReference type="Pfam" id="PF08125"/>
    </source>
</evidence>